<evidence type="ECO:0000313" key="2">
    <source>
        <dbReference type="EMBL" id="KNE63140.1"/>
    </source>
</evidence>
<reference evidence="2 3" key="1">
    <citation type="submission" date="2009-11" db="EMBL/GenBank/DDBJ databases">
        <title>Annotation of Allomyces macrogynus ATCC 38327.</title>
        <authorList>
            <consortium name="The Broad Institute Genome Sequencing Platform"/>
            <person name="Russ C."/>
            <person name="Cuomo C."/>
            <person name="Burger G."/>
            <person name="Gray M.W."/>
            <person name="Holland P.W.H."/>
            <person name="King N."/>
            <person name="Lang F.B.F."/>
            <person name="Roger A.J."/>
            <person name="Ruiz-Trillo I."/>
            <person name="Young S.K."/>
            <person name="Zeng Q."/>
            <person name="Gargeya S."/>
            <person name="Fitzgerald M."/>
            <person name="Haas B."/>
            <person name="Abouelleil A."/>
            <person name="Alvarado L."/>
            <person name="Arachchi H.M."/>
            <person name="Berlin A."/>
            <person name="Chapman S.B."/>
            <person name="Gearin G."/>
            <person name="Goldberg J."/>
            <person name="Griggs A."/>
            <person name="Gujja S."/>
            <person name="Hansen M."/>
            <person name="Heiman D."/>
            <person name="Howarth C."/>
            <person name="Larimer J."/>
            <person name="Lui A."/>
            <person name="MacDonald P.J.P."/>
            <person name="McCowen C."/>
            <person name="Montmayeur A."/>
            <person name="Murphy C."/>
            <person name="Neiman D."/>
            <person name="Pearson M."/>
            <person name="Priest M."/>
            <person name="Roberts A."/>
            <person name="Saif S."/>
            <person name="Shea T."/>
            <person name="Sisk P."/>
            <person name="Stolte C."/>
            <person name="Sykes S."/>
            <person name="Wortman J."/>
            <person name="Nusbaum C."/>
            <person name="Birren B."/>
        </authorList>
    </citation>
    <scope>NUCLEOTIDE SEQUENCE [LARGE SCALE GENOMIC DNA]</scope>
    <source>
        <strain evidence="2 3">ATCC 38327</strain>
    </source>
</reference>
<proteinExistence type="predicted"/>
<evidence type="ECO:0000256" key="1">
    <source>
        <dbReference type="SAM" id="MobiDB-lite"/>
    </source>
</evidence>
<reference evidence="3" key="2">
    <citation type="submission" date="2009-11" db="EMBL/GenBank/DDBJ databases">
        <title>The Genome Sequence of Allomyces macrogynus strain ATCC 38327.</title>
        <authorList>
            <consortium name="The Broad Institute Genome Sequencing Platform"/>
            <person name="Russ C."/>
            <person name="Cuomo C."/>
            <person name="Shea T."/>
            <person name="Young S.K."/>
            <person name="Zeng Q."/>
            <person name="Koehrsen M."/>
            <person name="Haas B."/>
            <person name="Borodovsky M."/>
            <person name="Guigo R."/>
            <person name="Alvarado L."/>
            <person name="Berlin A."/>
            <person name="Borenstein D."/>
            <person name="Chen Z."/>
            <person name="Engels R."/>
            <person name="Freedman E."/>
            <person name="Gellesch M."/>
            <person name="Goldberg J."/>
            <person name="Griggs A."/>
            <person name="Gujja S."/>
            <person name="Heiman D."/>
            <person name="Hepburn T."/>
            <person name="Howarth C."/>
            <person name="Jen D."/>
            <person name="Larson L."/>
            <person name="Lewis B."/>
            <person name="Mehta T."/>
            <person name="Park D."/>
            <person name="Pearson M."/>
            <person name="Roberts A."/>
            <person name="Saif S."/>
            <person name="Shenoy N."/>
            <person name="Sisk P."/>
            <person name="Stolte C."/>
            <person name="Sykes S."/>
            <person name="Walk T."/>
            <person name="White J."/>
            <person name="Yandava C."/>
            <person name="Burger G."/>
            <person name="Gray M.W."/>
            <person name="Holland P.W.H."/>
            <person name="King N."/>
            <person name="Lang F.B.F."/>
            <person name="Roger A.J."/>
            <person name="Ruiz-Trillo I."/>
            <person name="Lander E."/>
            <person name="Nusbaum C."/>
        </authorList>
    </citation>
    <scope>NUCLEOTIDE SEQUENCE [LARGE SCALE GENOMIC DNA]</scope>
    <source>
        <strain evidence="3">ATCC 38327</strain>
    </source>
</reference>
<dbReference type="VEuPathDB" id="FungiDB:AMAG_08302"/>
<dbReference type="EMBL" id="GG745341">
    <property type="protein sequence ID" value="KNE63140.1"/>
    <property type="molecule type" value="Genomic_DNA"/>
</dbReference>
<feature type="compositionally biased region" description="Pro residues" evidence="1">
    <location>
        <begin position="188"/>
        <end position="197"/>
    </location>
</feature>
<sequence>MKSARGKSSAPVRHHGAFWDRGPTSPTLAAKLRVHVLRTKLDQLVAREYDAKLARKRHRKAAMRARFTSHDLAGTPICLVPRKYPAPPPPPVSPDNDVDMDEREDGEVLDDDDNDDNDSADRSPFNALRDRIRALDATLARLQHLEMMAISHMVAQAQAEPRPPVPPPEPTHELAAAPRPHSEHVAIPLPPVPPAPPARAAAAAGAPTRKPLALPPPPSRRPDRVPRSRLPSSSSTSSITALPPSTNSAGDARSSPALLTISPAPSPHSEPTLERVLFGSAAARDPAPAPALAPPLPVQTARPAPLRRDPSSSSLPLPARPPAMARDRDRDRDRDRPLPRAPHAGRRGPNTAAPGAAAAAAAAWGQLFPGAAPGGGGERRGGASARRADGAA</sequence>
<feature type="compositionally biased region" description="Acidic residues" evidence="1">
    <location>
        <begin position="96"/>
        <end position="118"/>
    </location>
</feature>
<accession>A0A0L0SL82</accession>
<feature type="compositionally biased region" description="Basic and acidic residues" evidence="1">
    <location>
        <begin position="377"/>
        <end position="392"/>
    </location>
</feature>
<feature type="region of interest" description="Disordered" evidence="1">
    <location>
        <begin position="1"/>
        <end position="25"/>
    </location>
</feature>
<keyword evidence="3" id="KW-1185">Reference proteome</keyword>
<dbReference type="AlphaFoldDB" id="A0A0L0SL82"/>
<name>A0A0L0SL82_ALLM3</name>
<feature type="compositionally biased region" description="Low complexity" evidence="1">
    <location>
        <begin position="198"/>
        <end position="212"/>
    </location>
</feature>
<protein>
    <submittedName>
        <fullName evidence="2">Uncharacterized protein</fullName>
    </submittedName>
</protein>
<evidence type="ECO:0000313" key="3">
    <source>
        <dbReference type="Proteomes" id="UP000054350"/>
    </source>
</evidence>
<feature type="compositionally biased region" description="Basic and acidic residues" evidence="1">
    <location>
        <begin position="325"/>
        <end position="338"/>
    </location>
</feature>
<feature type="compositionally biased region" description="Low complexity" evidence="1">
    <location>
        <begin position="228"/>
        <end position="246"/>
    </location>
</feature>
<feature type="region of interest" description="Disordered" evidence="1">
    <location>
        <begin position="79"/>
        <end position="124"/>
    </location>
</feature>
<feature type="region of interest" description="Disordered" evidence="1">
    <location>
        <begin position="155"/>
        <end position="392"/>
    </location>
</feature>
<feature type="compositionally biased region" description="Pro residues" evidence="1">
    <location>
        <begin position="84"/>
        <end position="93"/>
    </location>
</feature>
<organism evidence="2 3">
    <name type="scientific">Allomyces macrogynus (strain ATCC 38327)</name>
    <name type="common">Allomyces javanicus var. macrogynus</name>
    <dbReference type="NCBI Taxonomy" id="578462"/>
    <lineage>
        <taxon>Eukaryota</taxon>
        <taxon>Fungi</taxon>
        <taxon>Fungi incertae sedis</taxon>
        <taxon>Blastocladiomycota</taxon>
        <taxon>Blastocladiomycetes</taxon>
        <taxon>Blastocladiales</taxon>
        <taxon>Blastocladiaceae</taxon>
        <taxon>Allomyces</taxon>
    </lineage>
</organism>
<gene>
    <name evidence="2" type="ORF">AMAG_08302</name>
</gene>
<dbReference type="Proteomes" id="UP000054350">
    <property type="component" value="Unassembled WGS sequence"/>
</dbReference>
<feature type="compositionally biased region" description="Low complexity" evidence="1">
    <location>
        <begin position="347"/>
        <end position="371"/>
    </location>
</feature>
<feature type="compositionally biased region" description="Pro residues" evidence="1">
    <location>
        <begin position="287"/>
        <end position="297"/>
    </location>
</feature>